<feature type="domain" description="SLH" evidence="3">
    <location>
        <begin position="160"/>
        <end position="219"/>
    </location>
</feature>
<evidence type="ECO:0000256" key="2">
    <source>
        <dbReference type="SAM" id="Phobius"/>
    </source>
</evidence>
<dbReference type="PANTHER" id="PTHR43308:SF5">
    <property type="entry name" value="S-LAYER PROTEIN _ PEPTIDOGLYCAN ENDO-BETA-N-ACETYLGLUCOSAMINIDASE"/>
    <property type="match status" value="1"/>
</dbReference>
<dbReference type="Proteomes" id="UP000753908">
    <property type="component" value="Unassembled WGS sequence"/>
</dbReference>
<reference evidence="4" key="1">
    <citation type="submission" date="2021-05" db="EMBL/GenBank/DDBJ databases">
        <authorList>
            <person name="Pietrasiak N."/>
            <person name="Ward R."/>
            <person name="Stajich J.E."/>
            <person name="Kurbessoian T."/>
        </authorList>
    </citation>
    <scope>NUCLEOTIDE SEQUENCE</scope>
    <source>
        <strain evidence="4">CPER-KK1</strain>
    </source>
</reference>
<name>A0A951PS65_9CYAN</name>
<dbReference type="PANTHER" id="PTHR43308">
    <property type="entry name" value="OUTER MEMBRANE PROTEIN ALPHA-RELATED"/>
    <property type="match status" value="1"/>
</dbReference>
<evidence type="ECO:0000313" key="4">
    <source>
        <dbReference type="EMBL" id="MBW4547982.1"/>
    </source>
</evidence>
<feature type="transmembrane region" description="Helical" evidence="2">
    <location>
        <begin position="20"/>
        <end position="41"/>
    </location>
</feature>
<dbReference type="PROSITE" id="PS51272">
    <property type="entry name" value="SLH"/>
    <property type="match status" value="3"/>
</dbReference>
<organism evidence="4 5">
    <name type="scientific">Symplocastrum torsivum CPER-KK1</name>
    <dbReference type="NCBI Taxonomy" id="450513"/>
    <lineage>
        <taxon>Bacteria</taxon>
        <taxon>Bacillati</taxon>
        <taxon>Cyanobacteriota</taxon>
        <taxon>Cyanophyceae</taxon>
        <taxon>Oscillatoriophycideae</taxon>
        <taxon>Oscillatoriales</taxon>
        <taxon>Microcoleaceae</taxon>
        <taxon>Symplocastrum</taxon>
    </lineage>
</organism>
<evidence type="ECO:0000256" key="1">
    <source>
        <dbReference type="SAM" id="MobiDB-lite"/>
    </source>
</evidence>
<dbReference type="Pfam" id="PF00395">
    <property type="entry name" value="SLH"/>
    <property type="match status" value="2"/>
</dbReference>
<dbReference type="AlphaFoldDB" id="A0A951PS65"/>
<reference evidence="4" key="2">
    <citation type="journal article" date="2022" name="Microbiol. Resour. Announc.">
        <title>Metagenome Sequencing to Explore Phylogenomics of Terrestrial Cyanobacteria.</title>
        <authorList>
            <person name="Ward R.D."/>
            <person name="Stajich J.E."/>
            <person name="Johansen J.R."/>
            <person name="Huntemann M."/>
            <person name="Clum A."/>
            <person name="Foster B."/>
            <person name="Foster B."/>
            <person name="Roux S."/>
            <person name="Palaniappan K."/>
            <person name="Varghese N."/>
            <person name="Mukherjee S."/>
            <person name="Reddy T.B.K."/>
            <person name="Daum C."/>
            <person name="Copeland A."/>
            <person name="Chen I.A."/>
            <person name="Ivanova N.N."/>
            <person name="Kyrpides N.C."/>
            <person name="Shapiro N."/>
            <person name="Eloe-Fadrosh E.A."/>
            <person name="Pietrasiak N."/>
        </authorList>
    </citation>
    <scope>NUCLEOTIDE SEQUENCE</scope>
    <source>
        <strain evidence="4">CPER-KK1</strain>
    </source>
</reference>
<gene>
    <name evidence="4" type="ORF">KME25_26600</name>
</gene>
<proteinExistence type="predicted"/>
<evidence type="ECO:0000259" key="3">
    <source>
        <dbReference type="PROSITE" id="PS51272"/>
    </source>
</evidence>
<keyword evidence="2" id="KW-1133">Transmembrane helix</keyword>
<keyword evidence="2" id="KW-0472">Membrane</keyword>
<evidence type="ECO:0000313" key="5">
    <source>
        <dbReference type="Proteomes" id="UP000753908"/>
    </source>
</evidence>
<comment type="caution">
    <text evidence="4">The sequence shown here is derived from an EMBL/GenBank/DDBJ whole genome shotgun (WGS) entry which is preliminary data.</text>
</comment>
<sequence>MRIARCTGHFYQFNKHIRYWGYILIGSILSSTMLSAAAGLANPVAAKPTSTTANANYGGSLGQSLLDTMLGAEDLRPQKASPGGQKPATGTAAQLAQRRSFPDVQNNWARSFIEVLAARGVILGFPDGTFRPDEPVTRAQFAAMIRKAFGRAPERAGINFVDVPPTYWGIEAIQAAYRTGFLEGYPNNIFQPEQNIPRVQVLVSLVSGLDLSPPDDPATVLSTNFQDAPEIPTFARNSVAAAALNQLVVNYPDVAFLNPNQVATRADVAAFIYQALVNEGTLPQLSANDVAAQYIVGYEPVATPPTTSPDQVADTRQALLFPQPPVEERIRRFIRGGSSIGTPTAFGAESGNIFFGATYQERARFTDIDDGAAVVGFGLGDARRLVALETAVSIYDLEGDTFEDGGVSFKVHRLFPGDFAVAVGVENLIEWGNTDGGSSVYGVASKVFRLRRDGSQPLSRVTASIGIGGGRFRSEDNIEEGDEDPNVFGSVGVQVAEPISVIAEWTGQDLNLGASIVPIRGVPLVITPAAADVTGTAGDGTRFILGVGYGISF</sequence>
<accession>A0A951PS65</accession>
<dbReference type="InterPro" id="IPR001119">
    <property type="entry name" value="SLH_dom"/>
</dbReference>
<keyword evidence="2" id="KW-0812">Transmembrane</keyword>
<dbReference type="EMBL" id="JAHHIF010000052">
    <property type="protein sequence ID" value="MBW4547982.1"/>
    <property type="molecule type" value="Genomic_DNA"/>
</dbReference>
<dbReference type="InterPro" id="IPR051465">
    <property type="entry name" value="Cell_Envelope_Struct_Comp"/>
</dbReference>
<feature type="domain" description="SLH" evidence="3">
    <location>
        <begin position="222"/>
        <end position="286"/>
    </location>
</feature>
<protein>
    <submittedName>
        <fullName evidence="4">S-layer homology domain-containing protein</fullName>
    </submittedName>
</protein>
<feature type="domain" description="SLH" evidence="3">
    <location>
        <begin position="96"/>
        <end position="159"/>
    </location>
</feature>
<feature type="region of interest" description="Disordered" evidence="1">
    <location>
        <begin position="76"/>
        <end position="95"/>
    </location>
</feature>